<dbReference type="EMBL" id="JACOOZ010000005">
    <property type="protein sequence ID" value="MBC5667998.1"/>
    <property type="molecule type" value="Genomic_DNA"/>
</dbReference>
<evidence type="ECO:0000313" key="3">
    <source>
        <dbReference type="EMBL" id="MBC5667998.1"/>
    </source>
</evidence>
<dbReference type="Proteomes" id="UP000597877">
    <property type="component" value="Unassembled WGS sequence"/>
</dbReference>
<dbReference type="RefSeq" id="WP_186840390.1">
    <property type="nucleotide sequence ID" value="NZ_JACOOZ010000005.1"/>
</dbReference>
<keyword evidence="2" id="KW-0472">Membrane</keyword>
<keyword evidence="2" id="KW-1133">Transmembrane helix</keyword>
<evidence type="ECO:0000256" key="1">
    <source>
        <dbReference type="SAM" id="MobiDB-lite"/>
    </source>
</evidence>
<comment type="caution">
    <text evidence="3">The sequence shown here is derived from an EMBL/GenBank/DDBJ whole genome shotgun (WGS) entry which is preliminary data.</text>
</comment>
<feature type="transmembrane region" description="Helical" evidence="2">
    <location>
        <begin position="6"/>
        <end position="30"/>
    </location>
</feature>
<gene>
    <name evidence="3" type="ORF">H8S00_08395</name>
</gene>
<sequence>MNINDVLRILTYVFFTLAAISLITSIILFFKLRIKEVIQDLNGTLTQKQVEEMRKRSGSHQHKNYGQDILEGGLNDTGSLGKTGMTGKNKTGKSGRTGLTGRVMEKSASMEAAKNAKFNSNFVLVKNIVYINTSEFI</sequence>
<protein>
    <submittedName>
        <fullName evidence="3">Uncharacterized protein</fullName>
    </submittedName>
</protein>
<proteinExistence type="predicted"/>
<keyword evidence="2" id="KW-0812">Transmembrane</keyword>
<organism evidence="3 4">
    <name type="scientific">Eubacterium segne</name>
    <dbReference type="NCBI Taxonomy" id="2763045"/>
    <lineage>
        <taxon>Bacteria</taxon>
        <taxon>Bacillati</taxon>
        <taxon>Bacillota</taxon>
        <taxon>Clostridia</taxon>
        <taxon>Eubacteriales</taxon>
        <taxon>Eubacteriaceae</taxon>
        <taxon>Eubacterium</taxon>
    </lineage>
</organism>
<name>A0ABR7F315_9FIRM</name>
<evidence type="ECO:0000313" key="4">
    <source>
        <dbReference type="Proteomes" id="UP000597877"/>
    </source>
</evidence>
<feature type="region of interest" description="Disordered" evidence="1">
    <location>
        <begin position="80"/>
        <end position="99"/>
    </location>
</feature>
<keyword evidence="4" id="KW-1185">Reference proteome</keyword>
<evidence type="ECO:0000256" key="2">
    <source>
        <dbReference type="SAM" id="Phobius"/>
    </source>
</evidence>
<reference evidence="3 4" key="1">
    <citation type="submission" date="2020-08" db="EMBL/GenBank/DDBJ databases">
        <title>Genome public.</title>
        <authorList>
            <person name="Liu C."/>
            <person name="Sun Q."/>
        </authorList>
    </citation>
    <scope>NUCLEOTIDE SEQUENCE [LARGE SCALE GENOMIC DNA]</scope>
    <source>
        <strain evidence="3 4">BX4</strain>
    </source>
</reference>
<accession>A0ABR7F315</accession>